<gene>
    <name evidence="2" type="ORF">BECKSD772E_GA0070983_10229</name>
    <name evidence="1" type="ORF">BECKSD772F_GA0070984_10099</name>
</gene>
<proteinExistence type="predicted"/>
<protein>
    <submittedName>
        <fullName evidence="2">Uncharacterized protein</fullName>
    </submittedName>
</protein>
<accession>A0A450YNG5</accession>
<dbReference type="EMBL" id="CAADFU010000022">
    <property type="protein sequence ID" value="VFK43068.1"/>
    <property type="molecule type" value="Genomic_DNA"/>
</dbReference>
<sequence length="239" mass="27797">MGWTCCTIWAGKLAAAPGAVGGRSVSFRRTRRYFNNSPVISTGGRNLFVLVKFRIPKISPFGRDDRERLTDKFSPSRNYEGWAKRSAPIIGYRGLCGKIPPWRYHHPTRSREYSCVAGAYPFMPVASGYAGQSFLLYPLSLESLTHNHHHKWIRFSRSFTSAELWFIGLRRSLASLYPWEQGRIAWSRWLPARRGREYIANHEKHEKTQKSDAFFCEFSCFSRLYIYIFLKSHIDVSER</sequence>
<name>A0A450YNG5_9GAMM</name>
<dbReference type="AlphaFoldDB" id="A0A450YNG5"/>
<evidence type="ECO:0000313" key="1">
    <source>
        <dbReference type="EMBL" id="VFK37027.1"/>
    </source>
</evidence>
<organism evidence="2">
    <name type="scientific">Candidatus Kentrum sp. SD</name>
    <dbReference type="NCBI Taxonomy" id="2126332"/>
    <lineage>
        <taxon>Bacteria</taxon>
        <taxon>Pseudomonadati</taxon>
        <taxon>Pseudomonadota</taxon>
        <taxon>Gammaproteobacteria</taxon>
        <taxon>Candidatus Kentrum</taxon>
    </lineage>
</organism>
<dbReference type="EMBL" id="CAADFR010000009">
    <property type="protein sequence ID" value="VFK37027.1"/>
    <property type="molecule type" value="Genomic_DNA"/>
</dbReference>
<reference evidence="2" key="1">
    <citation type="submission" date="2019-02" db="EMBL/GenBank/DDBJ databases">
        <authorList>
            <person name="Gruber-Vodicka R. H."/>
            <person name="Seah K. B. B."/>
        </authorList>
    </citation>
    <scope>NUCLEOTIDE SEQUENCE</scope>
    <source>
        <strain evidence="2">BECK_S1320</strain>
        <strain evidence="1">BECK_S1321</strain>
    </source>
</reference>
<evidence type="ECO:0000313" key="2">
    <source>
        <dbReference type="EMBL" id="VFK43068.1"/>
    </source>
</evidence>